<feature type="active site" description="Charge relay system" evidence="1">
    <location>
        <position position="207"/>
    </location>
</feature>
<organism evidence="3 4">
    <name type="scientific">Glaciimonas immobilis</name>
    <dbReference type="NCBI Taxonomy" id="728004"/>
    <lineage>
        <taxon>Bacteria</taxon>
        <taxon>Pseudomonadati</taxon>
        <taxon>Pseudomonadota</taxon>
        <taxon>Betaproteobacteria</taxon>
        <taxon>Burkholderiales</taxon>
        <taxon>Oxalobacteraceae</taxon>
        <taxon>Glaciimonas</taxon>
    </lineage>
</organism>
<keyword evidence="4" id="KW-1185">Reference proteome</keyword>
<dbReference type="EC" id="3.1.1.1" evidence="3"/>
<dbReference type="PANTHER" id="PTHR11614">
    <property type="entry name" value="PHOSPHOLIPASE-RELATED"/>
    <property type="match status" value="1"/>
</dbReference>
<evidence type="ECO:0000313" key="3">
    <source>
        <dbReference type="EMBL" id="MBB5198712.1"/>
    </source>
</evidence>
<reference evidence="3 4" key="1">
    <citation type="submission" date="2020-08" db="EMBL/GenBank/DDBJ databases">
        <title>Genomic Encyclopedia of Type Strains, Phase IV (KMG-IV): sequencing the most valuable type-strain genomes for metagenomic binning, comparative biology and taxonomic classification.</title>
        <authorList>
            <person name="Goeker M."/>
        </authorList>
    </citation>
    <scope>NUCLEOTIDE SEQUENCE [LARGE SCALE GENOMIC DNA]</scope>
    <source>
        <strain evidence="3 4">DSM 23240</strain>
    </source>
</reference>
<dbReference type="SUPFAM" id="SSF53474">
    <property type="entry name" value="alpha/beta-Hydrolases"/>
    <property type="match status" value="1"/>
</dbReference>
<sequence length="283" mass="31685">MHSDQPIQHAVILLHGLCGSGLEMGSIPKALRKNGCAVIELLIPNYSAGHVDPDVTPHWEDWCAVVDSEITRLKANFKTVSICGLSMGATLALAVASRSTEAIAIVALSPVLRYDGWSIPWYQHLMQIPFFLGYKNWSHKEGEPYGIKNFDMRRRVANALKKDGVAAVGAAAIPARQLRGAHLMMAYVRKSLKKVKTNILVIHAIDDETASPKNPELILEKVSSEMRKVIWLGDCYHIITVDNEREIVTNETVQFLMKNIEMHLKDISYRELNNHSPLKDRRG</sequence>
<feature type="domain" description="Serine aminopeptidase S33" evidence="2">
    <location>
        <begin position="7"/>
        <end position="243"/>
    </location>
</feature>
<feature type="active site" description="Nucleophile" evidence="1">
    <location>
        <position position="86"/>
    </location>
</feature>
<dbReference type="RefSeq" id="WP_245182191.1">
    <property type="nucleotide sequence ID" value="NZ_JAAOZT010000002.1"/>
</dbReference>
<dbReference type="EMBL" id="JACHHQ010000001">
    <property type="protein sequence ID" value="MBB5198712.1"/>
    <property type="molecule type" value="Genomic_DNA"/>
</dbReference>
<accession>A0A840RNM8</accession>
<dbReference type="InterPro" id="IPR051044">
    <property type="entry name" value="MAG_DAG_Lipase"/>
</dbReference>
<feature type="active site" description="Charge relay system" evidence="1">
    <location>
        <position position="237"/>
    </location>
</feature>
<dbReference type="InterPro" id="IPR022742">
    <property type="entry name" value="Hydrolase_4"/>
</dbReference>
<protein>
    <submittedName>
        <fullName evidence="3">Carboxylesterase</fullName>
        <ecNumber evidence="3">3.1.1.1</ecNumber>
    </submittedName>
</protein>
<name>A0A840RNM8_9BURK</name>
<evidence type="ECO:0000259" key="2">
    <source>
        <dbReference type="Pfam" id="PF12146"/>
    </source>
</evidence>
<proteinExistence type="predicted"/>
<keyword evidence="3" id="KW-0378">Hydrolase</keyword>
<dbReference type="Pfam" id="PF12146">
    <property type="entry name" value="Hydrolase_4"/>
    <property type="match status" value="1"/>
</dbReference>
<dbReference type="Gene3D" id="3.40.50.1820">
    <property type="entry name" value="alpha/beta hydrolase"/>
    <property type="match status" value="1"/>
</dbReference>
<dbReference type="PIRSF" id="PIRSF017388">
    <property type="entry name" value="Esterase_lipase"/>
    <property type="match status" value="1"/>
</dbReference>
<dbReference type="InterPro" id="IPR029058">
    <property type="entry name" value="AB_hydrolase_fold"/>
</dbReference>
<dbReference type="Proteomes" id="UP000571084">
    <property type="component" value="Unassembled WGS sequence"/>
</dbReference>
<gene>
    <name evidence="3" type="ORF">HNR39_000522</name>
</gene>
<evidence type="ECO:0000256" key="1">
    <source>
        <dbReference type="PIRSR" id="PIRSR017388-1"/>
    </source>
</evidence>
<dbReference type="AlphaFoldDB" id="A0A840RNM8"/>
<evidence type="ECO:0000313" key="4">
    <source>
        <dbReference type="Proteomes" id="UP000571084"/>
    </source>
</evidence>
<dbReference type="GO" id="GO:0106435">
    <property type="term" value="F:carboxylesterase activity"/>
    <property type="evidence" value="ECO:0007669"/>
    <property type="project" value="UniProtKB-EC"/>
</dbReference>
<comment type="caution">
    <text evidence="3">The sequence shown here is derived from an EMBL/GenBank/DDBJ whole genome shotgun (WGS) entry which is preliminary data.</text>
</comment>
<dbReference type="InterPro" id="IPR012354">
    <property type="entry name" value="Esterase_lipase"/>
</dbReference>